<evidence type="ECO:0000313" key="3">
    <source>
        <dbReference type="Proteomes" id="UP000593802"/>
    </source>
</evidence>
<keyword evidence="3" id="KW-1185">Reference proteome</keyword>
<organism evidence="2 3">
    <name type="scientific">Effusibacillus dendaii</name>
    <dbReference type="NCBI Taxonomy" id="2743772"/>
    <lineage>
        <taxon>Bacteria</taxon>
        <taxon>Bacillati</taxon>
        <taxon>Bacillota</taxon>
        <taxon>Bacilli</taxon>
        <taxon>Bacillales</taxon>
        <taxon>Alicyclobacillaceae</taxon>
        <taxon>Effusibacillus</taxon>
    </lineage>
</organism>
<dbReference type="GO" id="GO:0016787">
    <property type="term" value="F:hydrolase activity"/>
    <property type="evidence" value="ECO:0007669"/>
    <property type="project" value="UniProtKB-KW"/>
</dbReference>
<evidence type="ECO:0000313" key="2">
    <source>
        <dbReference type="EMBL" id="BCJ88299.1"/>
    </source>
</evidence>
<dbReference type="InterPro" id="IPR000073">
    <property type="entry name" value="AB_hydrolase_1"/>
</dbReference>
<dbReference type="SUPFAM" id="SSF53474">
    <property type="entry name" value="alpha/beta-Hydrolases"/>
    <property type="match status" value="1"/>
</dbReference>
<gene>
    <name evidence="2" type="ORF">skT53_32840</name>
</gene>
<dbReference type="AlphaFoldDB" id="A0A7I8DH16"/>
<dbReference type="KEGG" id="eff:skT53_32840"/>
<dbReference type="RefSeq" id="WP_200758930.1">
    <property type="nucleotide sequence ID" value="NZ_AP023366.1"/>
</dbReference>
<dbReference type="Pfam" id="PF00561">
    <property type="entry name" value="Abhydrolase_1"/>
    <property type="match status" value="1"/>
</dbReference>
<feature type="domain" description="AB hydrolase-1" evidence="1">
    <location>
        <begin position="27"/>
        <end position="247"/>
    </location>
</feature>
<dbReference type="Proteomes" id="UP000593802">
    <property type="component" value="Chromosome"/>
</dbReference>
<proteinExistence type="predicted"/>
<dbReference type="InterPro" id="IPR029058">
    <property type="entry name" value="AB_hydrolase_fold"/>
</dbReference>
<name>A0A7I8DH16_9BACL</name>
<dbReference type="PANTHER" id="PTHR43798">
    <property type="entry name" value="MONOACYLGLYCEROL LIPASE"/>
    <property type="match status" value="1"/>
</dbReference>
<dbReference type="Gene3D" id="3.40.50.1820">
    <property type="entry name" value="alpha/beta hydrolase"/>
    <property type="match status" value="1"/>
</dbReference>
<dbReference type="InterPro" id="IPR050266">
    <property type="entry name" value="AB_hydrolase_sf"/>
</dbReference>
<sequence length="269" mass="29895">MASPIDEIYQVNDHVTFGVKIAGQGEPLVFLHGAGGLTWDPFLDELSNHYTVYAPHLPGTATSTGLENITNLWDLILCYYDLFDKLGLESANVVGHSLGGMIASELAATDQSRVSRLITIAPAGLFMADHPIPDIFAMLPEEMVPLVVADPSSPAAEMLRYVPEDLDERLELMIHQIQNMQAAAKFLWPIPDKGLKSRIHRIKSPTLIIWGREDRLIPLVYAEEFHNRIQGSELKIIDNASHLVTLEQTAEAISCIRDFLTTHQASYNK</sequence>
<accession>A0A7I8DH16</accession>
<evidence type="ECO:0000259" key="1">
    <source>
        <dbReference type="Pfam" id="PF00561"/>
    </source>
</evidence>
<dbReference type="PRINTS" id="PR00111">
    <property type="entry name" value="ABHYDROLASE"/>
</dbReference>
<keyword evidence="2" id="KW-0378">Hydrolase</keyword>
<protein>
    <submittedName>
        <fullName evidence="2">Alpha/beta hydrolase</fullName>
    </submittedName>
</protein>
<dbReference type="EMBL" id="AP023366">
    <property type="protein sequence ID" value="BCJ88299.1"/>
    <property type="molecule type" value="Genomic_DNA"/>
</dbReference>
<reference evidence="2 3" key="1">
    <citation type="submission" date="2020-08" db="EMBL/GenBank/DDBJ databases">
        <title>Complete Genome Sequence of Effusibacillus dendaii Strain skT53, Isolated from Farmland soil.</title>
        <authorList>
            <person name="Konishi T."/>
            <person name="Kawasaki H."/>
        </authorList>
    </citation>
    <scope>NUCLEOTIDE SEQUENCE [LARGE SCALE GENOMIC DNA]</scope>
    <source>
        <strain evidence="3">skT53</strain>
    </source>
</reference>